<evidence type="ECO:0000259" key="3">
    <source>
        <dbReference type="PROSITE" id="PS50991"/>
    </source>
</evidence>
<dbReference type="GO" id="GO:0016740">
    <property type="term" value="F:transferase activity"/>
    <property type="evidence" value="ECO:0007669"/>
    <property type="project" value="UniProtKB-KW"/>
</dbReference>
<dbReference type="PANTHER" id="PTHR42880">
    <property type="entry name" value="HOMOCITRATE SYNTHASE"/>
    <property type="match status" value="1"/>
</dbReference>
<comment type="caution">
    <text evidence="4">The sequence shown here is derived from an EMBL/GenBank/DDBJ whole genome shotgun (WGS) entry which is preliminary data.</text>
</comment>
<reference evidence="4 5" key="1">
    <citation type="submission" date="2015-11" db="EMBL/GenBank/DDBJ databases">
        <title>Genome sequence of Pyrodictium occultum PL-19, a marine hyperthermophilic archaeon isolated from Volcano, Italy.</title>
        <authorList>
            <person name="Utturkar S."/>
            <person name="Huber H."/>
            <person name="Leptihn S."/>
            <person name="Brown S."/>
            <person name="Stetter K.O."/>
            <person name="Podar M."/>
        </authorList>
    </citation>
    <scope>NUCLEOTIDE SEQUENCE [LARGE SCALE GENOMIC DNA]</scope>
    <source>
        <strain evidence="4 5">PL-19</strain>
    </source>
</reference>
<evidence type="ECO:0000313" key="5">
    <source>
        <dbReference type="Proteomes" id="UP000053352"/>
    </source>
</evidence>
<gene>
    <name evidence="4" type="ORF">CF15_04370</name>
</gene>
<dbReference type="Pfam" id="PF22617">
    <property type="entry name" value="HCS_D2"/>
    <property type="match status" value="1"/>
</dbReference>
<comment type="similarity">
    <text evidence="1">Belongs to the alpha-IPM synthase/homocitrate synthase family.</text>
</comment>
<dbReference type="STRING" id="2309.CF15_04370"/>
<proteinExistence type="inferred from homology"/>
<dbReference type="EMBL" id="LNTB01000001">
    <property type="protein sequence ID" value="KSW12021.1"/>
    <property type="molecule type" value="Genomic_DNA"/>
</dbReference>
<name>A0A0V8RVE0_PYROC</name>
<dbReference type="SUPFAM" id="SSF51569">
    <property type="entry name" value="Aldolase"/>
    <property type="match status" value="1"/>
</dbReference>
<accession>A0A0V8RVE0</accession>
<feature type="domain" description="Pyruvate carboxyltransferase" evidence="3">
    <location>
        <begin position="31"/>
        <end position="299"/>
    </location>
</feature>
<dbReference type="Pfam" id="PF00682">
    <property type="entry name" value="HMGL-like"/>
    <property type="match status" value="1"/>
</dbReference>
<dbReference type="PANTHER" id="PTHR42880:SF1">
    <property type="entry name" value="ISOPROPYLMALATE_HOMOCITRATE_CITRAMALATE SYNTHASE FAMILY PROTEIN"/>
    <property type="match status" value="1"/>
</dbReference>
<organism evidence="4 5">
    <name type="scientific">Pyrodictium occultum</name>
    <dbReference type="NCBI Taxonomy" id="2309"/>
    <lineage>
        <taxon>Archaea</taxon>
        <taxon>Thermoproteota</taxon>
        <taxon>Thermoprotei</taxon>
        <taxon>Desulfurococcales</taxon>
        <taxon>Pyrodictiaceae</taxon>
        <taxon>Pyrodictium</taxon>
    </lineage>
</organism>
<evidence type="ECO:0000256" key="2">
    <source>
        <dbReference type="ARBA" id="ARBA00022679"/>
    </source>
</evidence>
<dbReference type="Gene3D" id="3.20.20.70">
    <property type="entry name" value="Aldolase class I"/>
    <property type="match status" value="1"/>
</dbReference>
<dbReference type="AlphaFoldDB" id="A0A0V8RVE0"/>
<dbReference type="InterPro" id="IPR000891">
    <property type="entry name" value="PYR_CT"/>
</dbReference>
<keyword evidence="5" id="KW-1185">Reference proteome</keyword>
<keyword evidence="2" id="KW-0808">Transferase</keyword>
<evidence type="ECO:0000313" key="4">
    <source>
        <dbReference type="EMBL" id="KSW12021.1"/>
    </source>
</evidence>
<sequence length="430" mass="48415">MELYRDVFPRGEPPRILFDGGAPRWFEPDRIAVTDTTLRDGQQGWRPITVEEGLRIYELLVELGGRGSIVSTELFLYTPRDRELARKIIEYGVEYPRPIGWIRATMNDLKLVVEAGLEETTLLTSISDYHIYYKFGVTRERAFEKYLSVVEEAMKRGIVVRCTLEDATRASLEKNVLPFVERLMRLSERYGVDFRVKVADTLGLGLPFPEVPPPRGVPALVSALREAGLRADQIEFHGHNDLGLVVANHLAAWIYGAGLSNCTLLGIGERAGNCPLEVMLLHYAGLTGRLDRVNLKALPRVVETLEAMGYQVPEYQPLVGRNAFRTKAGVHIDGLLKNPEVYLPFDPAIVGRKAEVAVTAYGGRAAVLMWLRSRLPREAAERLSKNDPRVEAVYREVVRVFDESGRHTPLSDEEMERIAARYFPELGGRD</sequence>
<dbReference type="InterPro" id="IPR013785">
    <property type="entry name" value="Aldolase_TIM"/>
</dbReference>
<protein>
    <submittedName>
        <fullName evidence="4">2-isopropylmalate synthase</fullName>
    </submittedName>
</protein>
<evidence type="ECO:0000256" key="1">
    <source>
        <dbReference type="ARBA" id="ARBA00006154"/>
    </source>
</evidence>
<dbReference type="PROSITE" id="PS50991">
    <property type="entry name" value="PYR_CT"/>
    <property type="match status" value="1"/>
</dbReference>
<dbReference type="InterPro" id="IPR054691">
    <property type="entry name" value="LeuA/HCS_post-cat"/>
</dbReference>
<dbReference type="Proteomes" id="UP000053352">
    <property type="component" value="Unassembled WGS sequence"/>
</dbReference>
<dbReference type="OrthoDB" id="6555at2157"/>